<evidence type="ECO:0000256" key="7">
    <source>
        <dbReference type="ARBA" id="ARBA00023136"/>
    </source>
</evidence>
<dbReference type="InterPro" id="IPR006629">
    <property type="entry name" value="LITAF"/>
</dbReference>
<feature type="region of interest" description="Disordered" evidence="8">
    <location>
        <begin position="24"/>
        <end position="44"/>
    </location>
</feature>
<dbReference type="GO" id="GO:0031902">
    <property type="term" value="C:late endosome membrane"/>
    <property type="evidence" value="ECO:0007669"/>
    <property type="project" value="UniProtKB-SubCell"/>
</dbReference>
<evidence type="ECO:0000256" key="8">
    <source>
        <dbReference type="SAM" id="MobiDB-lite"/>
    </source>
</evidence>
<dbReference type="PANTHER" id="PTHR23292">
    <property type="entry name" value="LIPOPOLYSACCHARIDE-INDUCED TUMOR NECROSIS FACTOR-ALPHA FACTOR"/>
    <property type="match status" value="1"/>
</dbReference>
<dbReference type="Pfam" id="PF10601">
    <property type="entry name" value="zf-LITAF-like"/>
    <property type="match status" value="1"/>
</dbReference>
<evidence type="ECO:0000256" key="5">
    <source>
        <dbReference type="ARBA" id="ARBA00022723"/>
    </source>
</evidence>
<dbReference type="PANTHER" id="PTHR23292:SF6">
    <property type="entry name" value="FI16602P1-RELATED"/>
    <property type="match status" value="1"/>
</dbReference>
<feature type="domain" description="LITAF" evidence="10">
    <location>
        <begin position="94"/>
        <end position="178"/>
    </location>
</feature>
<dbReference type="OMA" id="FNECMAV"/>
<accession>A0A336MCY4</accession>
<name>A0A336MCY4_CULSO</name>
<comment type="subcellular location">
    <subcellularLocation>
        <location evidence="2">Endosome membrane</location>
        <topology evidence="2">Peripheral membrane protein</topology>
    </subcellularLocation>
    <subcellularLocation>
        <location evidence="1">Late endosome membrane</location>
    </subcellularLocation>
    <subcellularLocation>
        <location evidence="3">Lysosome membrane</location>
        <topology evidence="3">Peripheral membrane protein</topology>
        <orientation evidence="3">Cytoplasmic side</orientation>
    </subcellularLocation>
</comment>
<dbReference type="SMART" id="SM00714">
    <property type="entry name" value="LITAF"/>
    <property type="match status" value="1"/>
</dbReference>
<keyword evidence="5" id="KW-0479">Metal-binding</keyword>
<feature type="transmembrane region" description="Helical" evidence="9">
    <location>
        <begin position="131"/>
        <end position="153"/>
    </location>
</feature>
<proteinExistence type="inferred from homology"/>
<evidence type="ECO:0000256" key="9">
    <source>
        <dbReference type="SAM" id="Phobius"/>
    </source>
</evidence>
<evidence type="ECO:0000256" key="3">
    <source>
        <dbReference type="ARBA" id="ARBA00004630"/>
    </source>
</evidence>
<dbReference type="AlphaFoldDB" id="A0A336MCY4"/>
<evidence type="ECO:0000256" key="6">
    <source>
        <dbReference type="ARBA" id="ARBA00022833"/>
    </source>
</evidence>
<gene>
    <name evidence="11" type="primary">CSON014272</name>
</gene>
<comment type="similarity">
    <text evidence="4">Belongs to the CDIP1/LITAF family.</text>
</comment>
<evidence type="ECO:0000256" key="2">
    <source>
        <dbReference type="ARBA" id="ARBA00004481"/>
    </source>
</evidence>
<evidence type="ECO:0000313" key="11">
    <source>
        <dbReference type="EMBL" id="SSX27211.1"/>
    </source>
</evidence>
<dbReference type="PROSITE" id="PS51837">
    <property type="entry name" value="LITAF"/>
    <property type="match status" value="1"/>
</dbReference>
<keyword evidence="6" id="KW-0862">Zinc</keyword>
<evidence type="ECO:0000256" key="4">
    <source>
        <dbReference type="ARBA" id="ARBA00005975"/>
    </source>
</evidence>
<evidence type="ECO:0000256" key="1">
    <source>
        <dbReference type="ARBA" id="ARBA00004414"/>
    </source>
</evidence>
<sequence length="178" mass="19518">MFIELIHSFNIYYKIAKKTTQNSNNLKMSKAPPPSAPVSPSTIPAAPPGSGPYYGFTTPYPSQPFQNQPPPTYAQAVGGVPPAAPFTPQQQDLRQQHIITTVVRLGLEPTHMICPNCQKEMETRVQRSPKVGAYLAGLLICMMGLFCGCCLIPCCFNECMAVDHFCPYCNNFVGRSSI</sequence>
<organism evidence="11">
    <name type="scientific">Culicoides sonorensis</name>
    <name type="common">Biting midge</name>
    <dbReference type="NCBI Taxonomy" id="179676"/>
    <lineage>
        <taxon>Eukaryota</taxon>
        <taxon>Metazoa</taxon>
        <taxon>Ecdysozoa</taxon>
        <taxon>Arthropoda</taxon>
        <taxon>Hexapoda</taxon>
        <taxon>Insecta</taxon>
        <taxon>Pterygota</taxon>
        <taxon>Neoptera</taxon>
        <taxon>Endopterygota</taxon>
        <taxon>Diptera</taxon>
        <taxon>Nematocera</taxon>
        <taxon>Chironomoidea</taxon>
        <taxon>Ceratopogonidae</taxon>
        <taxon>Ceratopogoninae</taxon>
        <taxon>Culicoides</taxon>
        <taxon>Monoculicoides</taxon>
    </lineage>
</organism>
<dbReference type="GO" id="GO:0005765">
    <property type="term" value="C:lysosomal membrane"/>
    <property type="evidence" value="ECO:0007669"/>
    <property type="project" value="UniProtKB-SubCell"/>
</dbReference>
<keyword evidence="9" id="KW-1133">Transmembrane helix</keyword>
<protein>
    <submittedName>
        <fullName evidence="11">CSON014272 protein</fullName>
    </submittedName>
</protein>
<keyword evidence="9" id="KW-0812">Transmembrane</keyword>
<reference evidence="11" key="1">
    <citation type="submission" date="2018-07" db="EMBL/GenBank/DDBJ databases">
        <authorList>
            <person name="Quirk P.G."/>
            <person name="Krulwich T.A."/>
        </authorList>
    </citation>
    <scope>NUCLEOTIDE SEQUENCE</scope>
</reference>
<keyword evidence="7 9" id="KW-0472">Membrane</keyword>
<dbReference type="EMBL" id="UFQT01000784">
    <property type="protein sequence ID" value="SSX27211.1"/>
    <property type="molecule type" value="Genomic_DNA"/>
</dbReference>
<dbReference type="GO" id="GO:0008270">
    <property type="term" value="F:zinc ion binding"/>
    <property type="evidence" value="ECO:0007669"/>
    <property type="project" value="TreeGrafter"/>
</dbReference>
<dbReference type="InterPro" id="IPR037519">
    <property type="entry name" value="LITAF_fam"/>
</dbReference>
<dbReference type="VEuPathDB" id="VectorBase:CSON014272"/>
<evidence type="ECO:0000259" key="10">
    <source>
        <dbReference type="PROSITE" id="PS51837"/>
    </source>
</evidence>